<dbReference type="InterPro" id="IPR038765">
    <property type="entry name" value="Papain-like_cys_pep_sf"/>
</dbReference>
<comment type="caution">
    <text evidence="8">The sequence shown here is derived from an EMBL/GenBank/DDBJ whole genome shotgun (WGS) entry which is preliminary data.</text>
</comment>
<organism evidence="8 9">
    <name type="scientific">Eleutherodactylus coqui</name>
    <name type="common">Puerto Rican coqui</name>
    <dbReference type="NCBI Taxonomy" id="57060"/>
    <lineage>
        <taxon>Eukaryota</taxon>
        <taxon>Metazoa</taxon>
        <taxon>Chordata</taxon>
        <taxon>Craniata</taxon>
        <taxon>Vertebrata</taxon>
        <taxon>Euteleostomi</taxon>
        <taxon>Amphibia</taxon>
        <taxon>Batrachia</taxon>
        <taxon>Anura</taxon>
        <taxon>Neobatrachia</taxon>
        <taxon>Hyloidea</taxon>
        <taxon>Eleutherodactylidae</taxon>
        <taxon>Eleutherodactylinae</taxon>
        <taxon>Eleutherodactylus</taxon>
        <taxon>Eleutherodactylus</taxon>
    </lineage>
</organism>
<dbReference type="Gene3D" id="3.90.70.10">
    <property type="entry name" value="Cysteine proteinases"/>
    <property type="match status" value="1"/>
</dbReference>
<comment type="similarity">
    <text evidence="1">Belongs to the peptidase C2 family.</text>
</comment>
<evidence type="ECO:0000313" key="8">
    <source>
        <dbReference type="EMBL" id="KAG9464986.1"/>
    </source>
</evidence>
<keyword evidence="9" id="KW-1185">Reference proteome</keyword>
<dbReference type="AlphaFoldDB" id="A0A8J6BD26"/>
<dbReference type="PRINTS" id="PR00704">
    <property type="entry name" value="CALPAIN"/>
</dbReference>
<accession>A0A8J6BD26</accession>
<dbReference type="PROSITE" id="PS00139">
    <property type="entry name" value="THIOL_PROTEASE_CYS"/>
    <property type="match status" value="1"/>
</dbReference>
<dbReference type="GO" id="GO:0043066">
    <property type="term" value="P:negative regulation of apoptotic process"/>
    <property type="evidence" value="ECO:0007669"/>
    <property type="project" value="TreeGrafter"/>
</dbReference>
<evidence type="ECO:0000256" key="1">
    <source>
        <dbReference type="ARBA" id="ARBA00007623"/>
    </source>
</evidence>
<dbReference type="InterPro" id="IPR036213">
    <property type="entry name" value="Calpain_III_sf"/>
</dbReference>
<keyword evidence="3 6" id="KW-0378">Hydrolase</keyword>
<proteinExistence type="inferred from homology"/>
<keyword evidence="4 6" id="KW-0788">Thiol protease</keyword>
<evidence type="ECO:0000256" key="2">
    <source>
        <dbReference type="ARBA" id="ARBA00022670"/>
    </source>
</evidence>
<evidence type="ECO:0000256" key="3">
    <source>
        <dbReference type="ARBA" id="ARBA00022801"/>
    </source>
</evidence>
<dbReference type="OrthoDB" id="424753at2759"/>
<dbReference type="PANTHER" id="PTHR10183:SF393">
    <property type="entry name" value="CALPAIN-LIKE ISOFORM X1"/>
    <property type="match status" value="1"/>
</dbReference>
<dbReference type="Pfam" id="PF00648">
    <property type="entry name" value="Peptidase_C2"/>
    <property type="match status" value="2"/>
</dbReference>
<dbReference type="PANTHER" id="PTHR10183">
    <property type="entry name" value="CALPAIN"/>
    <property type="match status" value="1"/>
</dbReference>
<dbReference type="SMART" id="SM00230">
    <property type="entry name" value="CysPc"/>
    <property type="match status" value="1"/>
</dbReference>
<protein>
    <recommendedName>
        <fullName evidence="7">Calpain catalytic domain-containing protein</fullName>
    </recommendedName>
</protein>
<evidence type="ECO:0000256" key="5">
    <source>
        <dbReference type="PIRSR" id="PIRSR622684-1"/>
    </source>
</evidence>
<dbReference type="GO" id="GO:0005737">
    <property type="term" value="C:cytoplasm"/>
    <property type="evidence" value="ECO:0007669"/>
    <property type="project" value="TreeGrafter"/>
</dbReference>
<dbReference type="InterPro" id="IPR022684">
    <property type="entry name" value="Calpain_cysteine_protease"/>
</dbReference>
<evidence type="ECO:0000256" key="6">
    <source>
        <dbReference type="PROSITE-ProRule" id="PRU00239"/>
    </source>
</evidence>
<feature type="domain" description="Calpain catalytic" evidence="7">
    <location>
        <begin position="20"/>
        <end position="341"/>
    </location>
</feature>
<dbReference type="Pfam" id="PF01067">
    <property type="entry name" value="Calpain_III"/>
    <property type="match status" value="2"/>
</dbReference>
<feature type="active site" evidence="5 6">
    <location>
        <position position="67"/>
    </location>
</feature>
<dbReference type="SUPFAM" id="SSF54001">
    <property type="entry name" value="Cysteine proteinases"/>
    <property type="match status" value="1"/>
</dbReference>
<evidence type="ECO:0000256" key="4">
    <source>
        <dbReference type="ARBA" id="ARBA00022807"/>
    </source>
</evidence>
<dbReference type="CDD" id="cd00044">
    <property type="entry name" value="CysPc"/>
    <property type="match status" value="1"/>
</dbReference>
<dbReference type="GO" id="GO:0004198">
    <property type="term" value="F:calcium-dependent cysteine-type endopeptidase activity"/>
    <property type="evidence" value="ECO:0007669"/>
    <property type="project" value="InterPro"/>
</dbReference>
<dbReference type="PROSITE" id="PS50203">
    <property type="entry name" value="CALPAIN_CAT"/>
    <property type="match status" value="1"/>
</dbReference>
<dbReference type="GO" id="GO:0006508">
    <property type="term" value="P:proteolysis"/>
    <property type="evidence" value="ECO:0007669"/>
    <property type="project" value="UniProtKB-KW"/>
</dbReference>
<dbReference type="InterPro" id="IPR000169">
    <property type="entry name" value="Pept_cys_AS"/>
</dbReference>
<name>A0A8J6BD26_ELECQ</name>
<gene>
    <name evidence="8" type="ORF">GDO78_019117</name>
</gene>
<dbReference type="InterPro" id="IPR022682">
    <property type="entry name" value="Calpain_domain_III"/>
</dbReference>
<evidence type="ECO:0000259" key="7">
    <source>
        <dbReference type="PROSITE" id="PS50203"/>
    </source>
</evidence>
<keyword evidence="2 6" id="KW-0645">Protease</keyword>
<dbReference type="Proteomes" id="UP000770717">
    <property type="component" value="Unassembled WGS sequence"/>
</dbReference>
<dbReference type="InterPro" id="IPR001300">
    <property type="entry name" value="Peptidase_C2_calpain_cat"/>
</dbReference>
<dbReference type="EMBL" id="WNTK01003648">
    <property type="protein sequence ID" value="KAG9464986.1"/>
    <property type="molecule type" value="Genomic_DNA"/>
</dbReference>
<dbReference type="SMART" id="SM00720">
    <property type="entry name" value="calpain_III"/>
    <property type="match status" value="1"/>
</dbReference>
<dbReference type="Gene3D" id="2.60.120.380">
    <property type="match status" value="1"/>
</dbReference>
<reference evidence="8" key="1">
    <citation type="thesis" date="2020" institute="ProQuest LLC" country="789 East Eisenhower Parkway, Ann Arbor, MI, USA">
        <title>Comparative Genomics and Chromosome Evolution.</title>
        <authorList>
            <person name="Mudd A.B."/>
        </authorList>
    </citation>
    <scope>NUCLEOTIDE SEQUENCE</scope>
    <source>
        <strain evidence="8">HN-11 Male</strain>
        <tissue evidence="8">Kidney and liver</tissue>
    </source>
</reference>
<dbReference type="InterPro" id="IPR022683">
    <property type="entry name" value="Calpain_III"/>
</dbReference>
<sequence length="513" mass="56986">MWAGQDYHALRTLCLQKGQLFEDPVFPQDLSDPKIEWKRPTEFCSNPKFIESGSSSTDVCQGELGDCWLLSTLSALTVHPSLFSRVVPADQSFSRSEGHSGIFHFNLWQFGEWMNVVIDDKLPTKNGQLMFTKSDSREELWSALLEKAYAKYVHPCTPHNGGMGWNTLLPTAGSLPLTSSCVVVSGGYSALQGGTVAEALEDFTGGIAESVSLSRYTSEEVWEMVTEAESKKSLMACFIQVSDPTDVGRVDEDGLVLGHAYSVLGAKEVTLGSGKVTLIRLRNPWGFTEYTGPWSDKSLEWKSVSDVEQKALNLQKEDGEFWMLCEDFCSLFSWVVICASNMESPQYKLTELRGRWERGVSAGGGRRLKSFFTNPQFRFRVGVASEVVSDSESGTEERWTMLLELLQTDRRATKLHIACHLNRPVSDTGDPQNSRGVTMKASLSPGEYVIVPSTYDANQEGNFYIRVYCEKATDNRYVTCSDESKVEKPLVTTWSIMEAADYLLVVGLGHGGS</sequence>
<evidence type="ECO:0000313" key="9">
    <source>
        <dbReference type="Proteomes" id="UP000770717"/>
    </source>
</evidence>
<feature type="active site" evidence="5 6">
    <location>
        <position position="259"/>
    </location>
</feature>
<dbReference type="FunFam" id="3.90.70.10:FF:000054">
    <property type="entry name" value="Calpain 14"/>
    <property type="match status" value="1"/>
</dbReference>
<feature type="active site" evidence="5 6">
    <location>
        <position position="283"/>
    </location>
</feature>
<dbReference type="SUPFAM" id="SSF49758">
    <property type="entry name" value="Calpain large subunit, middle domain (domain III)"/>
    <property type="match status" value="1"/>
</dbReference>